<dbReference type="PROSITE" id="PS00126">
    <property type="entry name" value="PDEASE_I_1"/>
    <property type="match status" value="1"/>
</dbReference>
<accession>A0A915BYD6</accession>
<dbReference type="PROSITE" id="PS51845">
    <property type="entry name" value="PDEASE_I_2"/>
    <property type="match status" value="1"/>
</dbReference>
<evidence type="ECO:0000313" key="12">
    <source>
        <dbReference type="Proteomes" id="UP000887569"/>
    </source>
</evidence>
<dbReference type="InterPro" id="IPR003607">
    <property type="entry name" value="HD/PDEase_dom"/>
</dbReference>
<dbReference type="InterPro" id="IPR023174">
    <property type="entry name" value="PDEase_CS"/>
</dbReference>
<evidence type="ECO:0000256" key="10">
    <source>
        <dbReference type="SAM" id="MobiDB-lite"/>
    </source>
</evidence>
<keyword evidence="3" id="KW-0140">cGMP</keyword>
<dbReference type="Proteomes" id="UP000887569">
    <property type="component" value="Unplaced"/>
</dbReference>
<feature type="binding site" evidence="7">
    <location>
        <begin position="828"/>
        <end position="832"/>
    </location>
    <ligand>
        <name>AMP</name>
        <dbReference type="ChEBI" id="CHEBI:456215"/>
    </ligand>
</feature>
<dbReference type="GO" id="GO:0010754">
    <property type="term" value="P:negative regulation of cGMP-mediated signaling"/>
    <property type="evidence" value="ECO:0007669"/>
    <property type="project" value="UniProtKB-ARBA"/>
</dbReference>
<comment type="cofactor">
    <cofactor evidence="9">
        <name>a divalent metal cation</name>
        <dbReference type="ChEBI" id="CHEBI:60240"/>
    </cofactor>
    <text evidence="9">Binds 2 divalent metal cations per subunit. Site 1 may preferentially bind zinc ions, while site 2 has a preference for magnesium and/or manganese ions.</text>
</comment>
<feature type="binding site" evidence="8">
    <location>
        <position position="832"/>
    </location>
    <ligand>
        <name>Zn(2+)</name>
        <dbReference type="ChEBI" id="CHEBI:29105"/>
        <label>1</label>
    </ligand>
</feature>
<dbReference type="GO" id="GO:0004114">
    <property type="term" value="F:3',5'-cyclic-nucleotide phosphodiesterase activity"/>
    <property type="evidence" value="ECO:0007669"/>
    <property type="project" value="UniProtKB-EC"/>
</dbReference>
<feature type="domain" description="PDEase" evidence="11">
    <location>
        <begin position="746"/>
        <end position="1074"/>
    </location>
</feature>
<evidence type="ECO:0000313" key="13">
    <source>
        <dbReference type="WBParaSite" id="PgR070_g015_t07"/>
    </source>
</evidence>
<evidence type="ECO:0000256" key="7">
    <source>
        <dbReference type="PIRSR" id="PIRSR623088-2"/>
    </source>
</evidence>
<dbReference type="PRINTS" id="PR00387">
    <property type="entry name" value="PDIESTERASE1"/>
</dbReference>
<dbReference type="SUPFAM" id="SSF109604">
    <property type="entry name" value="HD-domain/PDEase-like"/>
    <property type="match status" value="1"/>
</dbReference>
<evidence type="ECO:0000256" key="2">
    <source>
        <dbReference type="ARBA" id="ARBA00007648"/>
    </source>
</evidence>
<evidence type="ECO:0000256" key="8">
    <source>
        <dbReference type="PIRSR" id="PIRSR623088-3"/>
    </source>
</evidence>
<dbReference type="GO" id="GO:0007602">
    <property type="term" value="P:phototransduction"/>
    <property type="evidence" value="ECO:0007669"/>
    <property type="project" value="UniProtKB-ARBA"/>
</dbReference>
<evidence type="ECO:0000256" key="4">
    <source>
        <dbReference type="ARBA" id="ARBA00022723"/>
    </source>
</evidence>
<dbReference type="GO" id="GO:0010628">
    <property type="term" value="P:positive regulation of gene expression"/>
    <property type="evidence" value="ECO:0007669"/>
    <property type="project" value="UniProtKB-ARBA"/>
</dbReference>
<feature type="binding site" evidence="7">
    <location>
        <position position="1031"/>
    </location>
    <ligand>
        <name>AMP</name>
        <dbReference type="ChEBI" id="CHEBI:456215"/>
    </ligand>
</feature>
<dbReference type="EC" id="3.1.4.-" evidence="9"/>
<dbReference type="GO" id="GO:0006935">
    <property type="term" value="P:chemotaxis"/>
    <property type="evidence" value="ECO:0007669"/>
    <property type="project" value="UniProtKB-ARBA"/>
</dbReference>
<dbReference type="GO" id="GO:0010446">
    <property type="term" value="P:response to alkaline pH"/>
    <property type="evidence" value="ECO:0007669"/>
    <property type="project" value="UniProtKB-ARBA"/>
</dbReference>
<evidence type="ECO:0000256" key="5">
    <source>
        <dbReference type="ARBA" id="ARBA00022801"/>
    </source>
</evidence>
<dbReference type="Pfam" id="PF00233">
    <property type="entry name" value="PDEase_I"/>
    <property type="match status" value="1"/>
</dbReference>
<dbReference type="InterPro" id="IPR023088">
    <property type="entry name" value="PDEase"/>
</dbReference>
<reference evidence="13" key="1">
    <citation type="submission" date="2022-11" db="UniProtKB">
        <authorList>
            <consortium name="WormBaseParasite"/>
        </authorList>
    </citation>
    <scope>IDENTIFICATION</scope>
</reference>
<keyword evidence="12" id="KW-1185">Reference proteome</keyword>
<evidence type="ECO:0000256" key="6">
    <source>
        <dbReference type="PIRSR" id="PIRSR623088-1"/>
    </source>
</evidence>
<dbReference type="Pfam" id="PF01590">
    <property type="entry name" value="GAF"/>
    <property type="match status" value="1"/>
</dbReference>
<dbReference type="AlphaFoldDB" id="A0A915BYD6"/>
<dbReference type="InterPro" id="IPR029016">
    <property type="entry name" value="GAF-like_dom_sf"/>
</dbReference>
<feature type="compositionally biased region" description="Basic residues" evidence="10">
    <location>
        <begin position="177"/>
        <end position="191"/>
    </location>
</feature>
<feature type="binding site" evidence="7">
    <location>
        <position position="869"/>
    </location>
    <ligand>
        <name>AMP</name>
        <dbReference type="ChEBI" id="CHEBI:456215"/>
    </ligand>
</feature>
<dbReference type="GO" id="GO:0042542">
    <property type="term" value="P:response to hydrogen peroxide"/>
    <property type="evidence" value="ECO:0007669"/>
    <property type="project" value="UniProtKB-ARBA"/>
</dbReference>
<feature type="region of interest" description="Disordered" evidence="10">
    <location>
        <begin position="177"/>
        <end position="245"/>
    </location>
</feature>
<dbReference type="FunFam" id="1.10.1300.10:FF:000003">
    <property type="entry name" value="Phosphodiesterase"/>
    <property type="match status" value="1"/>
</dbReference>
<dbReference type="PANTHER" id="PTHR11347">
    <property type="entry name" value="CYCLIC NUCLEOTIDE PHOSPHODIESTERASE"/>
    <property type="match status" value="1"/>
</dbReference>
<sequence>MKIFHIQHSTTAFSRAANWLCCGVRRHADDTERRSRRSAGDGGVCFNSTVSGGASPQTTAACQQHGRKISPIGGTQPAELLAMRRKLEATPAGNGVHCAKVVYRLASFDSSSDLDPESRKHSAVDDQHHQLLFEQLLADNESSSPYVPTLLRCGCVIITSPMHAPLCDIITTQSYHHHHHHPHHQHHHQQQQHRTYGGGTSNNSHSITFKNRCDIPDERNDSNARSRDSGSFTRKMHAVSRSDATAPNWSDVVPLLQPESECDTNVTTVTDCTSLHHDKHQCLVNGPLCVSSPLAPSSCLSLSHSSHACPSDTQLSNRTISSTAITTKPSSHHEKQHMSESIRRQQQQSFVPSLPDCSMVTQLNRLSADIAAENPDMIHFQQVLNKWIRSQTGSRVVAFLLISRECNACFCQVCGDELLKEAVNCGDASVLYRLFLLGGSAGSSEETGKEIILPPTYSPDTPPIFVDTKTLNEAFREKVQRIAASVDKTEGKPPNDSLCGTIALLQARCGFVAGLLMIHQNERTKDTERQVIAPHLHMIATLLSIVANVEEQKRLARQSQIFLSMAQNVFSSLQDMNLLVRNITKEAKTLVHAETCSLFLLDKEHSELVAEVFEKNGTSDEYLTEIRMPLSQGIVGHVASTGQMMNVSDVYNHPYFYPKVDERTGFVTRNILCFPIKDSSGNLVGVAELCNKIGKQAFTRHDEQIATTFAVYCAISISHCLLYRKLQEAHRRSHMAAELLVQGSTLSIAPEDILRFTVRDIPASTSFHADFTQFFFVPRSIGTGDTYIEASLSMFKELGFIERFRLRRRTLARFLLMVQKGYRDVPYHNWSHAFAVGHFCYLLVRTAAVRNALTELERLSLFVACLCHDIDHRGTTNAFQLQSKTPLAQLYSSEGSVLERHHFAQTVSILNMEECNIFDQLTRQQYQIVLDNIREIILATDIAAHLRKVDRIKKMVEDGYDRASNEHHYLLMCLLMTAADLSDQSKDFRNSKAIAENIYKEFFSQGDLEKQMGNRPLEMMDRDRACVPKIQLEFMDTVALPVFDYVSRILPDVRGTYNAIVLNRRCWQVLDQILKEEGLPRGGLDYLRNADLEEKVMKRIAESDEQQR</sequence>
<dbReference type="InterPro" id="IPR036971">
    <property type="entry name" value="PDEase_catalytic_dom_sf"/>
</dbReference>
<feature type="active site" description="Proton donor" evidence="6">
    <location>
        <position position="828"/>
    </location>
</feature>
<dbReference type="GO" id="GO:0008340">
    <property type="term" value="P:determination of adult lifespan"/>
    <property type="evidence" value="ECO:0007669"/>
    <property type="project" value="UniProtKB-ARBA"/>
</dbReference>
<evidence type="ECO:0000256" key="9">
    <source>
        <dbReference type="RuleBase" id="RU363067"/>
    </source>
</evidence>
<comment type="catalytic activity">
    <reaction evidence="1">
        <text>a nucleoside 3',5'-cyclic phosphate + H2O = a nucleoside 5'-phosphate + H(+)</text>
        <dbReference type="Rhea" id="RHEA:14653"/>
        <dbReference type="ChEBI" id="CHEBI:15377"/>
        <dbReference type="ChEBI" id="CHEBI:15378"/>
        <dbReference type="ChEBI" id="CHEBI:57867"/>
        <dbReference type="ChEBI" id="CHEBI:58464"/>
        <dbReference type="EC" id="3.1.4.17"/>
    </reaction>
</comment>
<comment type="similarity">
    <text evidence="2 9">Belongs to the cyclic nucleotide phosphodiesterase family.</text>
</comment>
<keyword evidence="4 8" id="KW-0479">Metal-binding</keyword>
<dbReference type="CDD" id="cd00077">
    <property type="entry name" value="HDc"/>
    <property type="match status" value="1"/>
</dbReference>
<evidence type="ECO:0000256" key="1">
    <source>
        <dbReference type="ARBA" id="ARBA00001073"/>
    </source>
</evidence>
<dbReference type="Gene3D" id="3.30.450.40">
    <property type="match status" value="1"/>
</dbReference>
<feature type="binding site" evidence="8">
    <location>
        <position position="869"/>
    </location>
    <ligand>
        <name>Zn(2+)</name>
        <dbReference type="ChEBI" id="CHEBI:29105"/>
        <label>2</label>
    </ligand>
</feature>
<evidence type="ECO:0000256" key="3">
    <source>
        <dbReference type="ARBA" id="ARBA00022535"/>
    </source>
</evidence>
<feature type="binding site" evidence="7">
    <location>
        <position position="980"/>
    </location>
    <ligand>
        <name>AMP</name>
        <dbReference type="ChEBI" id="CHEBI:456215"/>
    </ligand>
</feature>
<dbReference type="SMART" id="SM00471">
    <property type="entry name" value="HDc"/>
    <property type="match status" value="1"/>
</dbReference>
<dbReference type="SUPFAM" id="SSF55781">
    <property type="entry name" value="GAF domain-like"/>
    <property type="match status" value="1"/>
</dbReference>
<dbReference type="WBParaSite" id="PgR070_g015_t07">
    <property type="protein sequence ID" value="PgR070_g015_t07"/>
    <property type="gene ID" value="PgR070_g015"/>
</dbReference>
<dbReference type="GO" id="GO:0007635">
    <property type="term" value="P:chemosensory behavior"/>
    <property type="evidence" value="ECO:0007669"/>
    <property type="project" value="UniProtKB-ARBA"/>
</dbReference>
<protein>
    <recommendedName>
        <fullName evidence="9">Phosphodiesterase</fullName>
        <ecNumber evidence="9">3.1.4.-</ecNumber>
    </recommendedName>
</protein>
<proteinExistence type="inferred from homology"/>
<feature type="binding site" evidence="8">
    <location>
        <position position="868"/>
    </location>
    <ligand>
        <name>Zn(2+)</name>
        <dbReference type="ChEBI" id="CHEBI:29105"/>
        <label>1</label>
    </ligand>
</feature>
<keyword evidence="5 9" id="KW-0378">Hydrolase</keyword>
<feature type="compositionally biased region" description="Basic and acidic residues" evidence="10">
    <location>
        <begin position="211"/>
        <end position="228"/>
    </location>
</feature>
<name>A0A915BYD6_PARUN</name>
<dbReference type="InterPro" id="IPR003018">
    <property type="entry name" value="GAF"/>
</dbReference>
<feature type="binding site" evidence="8">
    <location>
        <position position="869"/>
    </location>
    <ligand>
        <name>Zn(2+)</name>
        <dbReference type="ChEBI" id="CHEBI:29105"/>
        <label>1</label>
    </ligand>
</feature>
<dbReference type="SMART" id="SM00065">
    <property type="entry name" value="GAF"/>
    <property type="match status" value="1"/>
</dbReference>
<dbReference type="InterPro" id="IPR002073">
    <property type="entry name" value="PDEase_catalytic_dom"/>
</dbReference>
<evidence type="ECO:0000259" key="11">
    <source>
        <dbReference type="PROSITE" id="PS51845"/>
    </source>
</evidence>
<dbReference type="Gene3D" id="1.10.1300.10">
    <property type="entry name" value="3'5'-cyclic nucleotide phosphodiesterase, catalytic domain"/>
    <property type="match status" value="1"/>
</dbReference>
<feature type="binding site" evidence="8">
    <location>
        <position position="980"/>
    </location>
    <ligand>
        <name>Zn(2+)</name>
        <dbReference type="ChEBI" id="CHEBI:29105"/>
        <label>1</label>
    </ligand>
</feature>
<organism evidence="12 13">
    <name type="scientific">Parascaris univalens</name>
    <name type="common">Nematode worm</name>
    <dbReference type="NCBI Taxonomy" id="6257"/>
    <lineage>
        <taxon>Eukaryota</taxon>
        <taxon>Metazoa</taxon>
        <taxon>Ecdysozoa</taxon>
        <taxon>Nematoda</taxon>
        <taxon>Chromadorea</taxon>
        <taxon>Rhabditida</taxon>
        <taxon>Spirurina</taxon>
        <taxon>Ascaridomorpha</taxon>
        <taxon>Ascaridoidea</taxon>
        <taxon>Ascarididae</taxon>
        <taxon>Parascaris</taxon>
    </lineage>
</organism>
<dbReference type="GO" id="GO:0046872">
    <property type="term" value="F:metal ion binding"/>
    <property type="evidence" value="ECO:0007669"/>
    <property type="project" value="UniProtKB-KW"/>
</dbReference>